<evidence type="ECO:0000256" key="4">
    <source>
        <dbReference type="ARBA" id="ARBA00022750"/>
    </source>
</evidence>
<feature type="transmembrane region" description="Helical" evidence="7">
    <location>
        <begin position="440"/>
        <end position="461"/>
    </location>
</feature>
<proteinExistence type="inferred from homology"/>
<dbReference type="GO" id="GO:0005886">
    <property type="term" value="C:plasma membrane"/>
    <property type="evidence" value="ECO:0007669"/>
    <property type="project" value="TreeGrafter"/>
</dbReference>
<feature type="chain" id="PRO_5027074682" evidence="8">
    <location>
        <begin position="21"/>
        <end position="491"/>
    </location>
</feature>
<dbReference type="InterPro" id="IPR033121">
    <property type="entry name" value="PEPTIDASE_A1"/>
</dbReference>
<keyword evidence="7" id="KW-0472">Membrane</keyword>
<dbReference type="AlphaFoldDB" id="A0A6J1P9D1"/>
<dbReference type="GeneID" id="112057933"/>
<dbReference type="GO" id="GO:0005802">
    <property type="term" value="C:trans-Golgi network"/>
    <property type="evidence" value="ECO:0007669"/>
    <property type="project" value="TreeGrafter"/>
</dbReference>
<name>A0A6J1P9D1_BICAN</name>
<feature type="domain" description="Peptidase A1" evidence="9">
    <location>
        <begin position="33"/>
        <end position="401"/>
    </location>
</feature>
<evidence type="ECO:0000256" key="2">
    <source>
        <dbReference type="ARBA" id="ARBA00022670"/>
    </source>
</evidence>
<dbReference type="KEGG" id="bany:112057933"/>
<protein>
    <submittedName>
        <fullName evidence="11">Beta-secretase 1</fullName>
    </submittedName>
</protein>
<keyword evidence="10" id="KW-1185">Reference proteome</keyword>
<evidence type="ECO:0000313" key="11">
    <source>
        <dbReference type="RefSeq" id="XP_023954313.1"/>
    </source>
</evidence>
<dbReference type="PANTHER" id="PTHR47965:SF12">
    <property type="entry name" value="ASPARTIC PROTEINASE 3-RELATED"/>
    <property type="match status" value="1"/>
</dbReference>
<dbReference type="PROSITE" id="PS00141">
    <property type="entry name" value="ASP_PROTEASE"/>
    <property type="match status" value="1"/>
</dbReference>
<dbReference type="InterPro" id="IPR021109">
    <property type="entry name" value="Peptidase_aspartic_dom_sf"/>
</dbReference>
<evidence type="ECO:0000259" key="9">
    <source>
        <dbReference type="PROSITE" id="PS51767"/>
    </source>
</evidence>
<dbReference type="Pfam" id="PF00026">
    <property type="entry name" value="Asp"/>
    <property type="match status" value="1"/>
</dbReference>
<evidence type="ECO:0000313" key="10">
    <source>
        <dbReference type="Proteomes" id="UP001652582"/>
    </source>
</evidence>
<evidence type="ECO:0000256" key="7">
    <source>
        <dbReference type="SAM" id="Phobius"/>
    </source>
</evidence>
<dbReference type="RefSeq" id="XP_023954313.1">
    <property type="nucleotide sequence ID" value="XM_024098545.2"/>
</dbReference>
<keyword evidence="7" id="KW-0812">Transmembrane</keyword>
<dbReference type="Proteomes" id="UP001652582">
    <property type="component" value="Chromosome 13"/>
</dbReference>
<dbReference type="OrthoDB" id="2747330at2759"/>
<keyword evidence="5" id="KW-0378">Hydrolase</keyword>
<feature type="signal peptide" evidence="8">
    <location>
        <begin position="1"/>
        <end position="20"/>
    </location>
</feature>
<dbReference type="Gene3D" id="2.40.70.10">
    <property type="entry name" value="Acid Proteases"/>
    <property type="match status" value="2"/>
</dbReference>
<reference evidence="11" key="1">
    <citation type="submission" date="2025-08" db="UniProtKB">
        <authorList>
            <consortium name="RefSeq"/>
        </authorList>
    </citation>
    <scope>IDENTIFICATION</scope>
</reference>
<keyword evidence="3 8" id="KW-0732">Signal</keyword>
<dbReference type="PANTHER" id="PTHR47965">
    <property type="entry name" value="ASPARTYL PROTEASE-RELATED"/>
    <property type="match status" value="1"/>
</dbReference>
<dbReference type="InterPro" id="IPR001969">
    <property type="entry name" value="Aspartic_peptidase_AS"/>
</dbReference>
<dbReference type="GO" id="GO:0005768">
    <property type="term" value="C:endosome"/>
    <property type="evidence" value="ECO:0007669"/>
    <property type="project" value="TreeGrafter"/>
</dbReference>
<dbReference type="InterPro" id="IPR001461">
    <property type="entry name" value="Aspartic_peptidase_A1"/>
</dbReference>
<organism evidence="10 11">
    <name type="scientific">Bicyclus anynana</name>
    <name type="common">Squinting bush brown butterfly</name>
    <dbReference type="NCBI Taxonomy" id="110368"/>
    <lineage>
        <taxon>Eukaryota</taxon>
        <taxon>Metazoa</taxon>
        <taxon>Ecdysozoa</taxon>
        <taxon>Arthropoda</taxon>
        <taxon>Hexapoda</taxon>
        <taxon>Insecta</taxon>
        <taxon>Pterygota</taxon>
        <taxon>Neoptera</taxon>
        <taxon>Endopterygota</taxon>
        <taxon>Lepidoptera</taxon>
        <taxon>Glossata</taxon>
        <taxon>Ditrysia</taxon>
        <taxon>Papilionoidea</taxon>
        <taxon>Nymphalidae</taxon>
        <taxon>Satyrinae</taxon>
        <taxon>Satyrini</taxon>
        <taxon>Mycalesina</taxon>
        <taxon>Bicyclus</taxon>
    </lineage>
</organism>
<dbReference type="GO" id="GO:0004190">
    <property type="term" value="F:aspartic-type endopeptidase activity"/>
    <property type="evidence" value="ECO:0007669"/>
    <property type="project" value="UniProtKB-KW"/>
</dbReference>
<comment type="similarity">
    <text evidence="1">Belongs to the peptidase A1 family.</text>
</comment>
<gene>
    <name evidence="11" type="primary">LOC112057933</name>
</gene>
<keyword evidence="6" id="KW-0865">Zymogen</keyword>
<evidence type="ECO:0000256" key="1">
    <source>
        <dbReference type="ARBA" id="ARBA00007447"/>
    </source>
</evidence>
<sequence>MFVTSLSYFFLLVVLTITSCEEFNLYGEAGQAYALEIDVGHPAQKLSVLVDTGSTTLAIASYARKDSNKYFRSKNSTTSYNSEREVQAKYSQGTWIGHLISDFVKFPSLPKVPEVRCDIALITKSHKFFMNGSGWQGLLGLAYLPVGAWGENVVVGSWLDSVEKALNKAMSFQLKLCGVKSSTNATHYGNFEMLDDDTASLNRNVEFRTPILRKRWYEVGVLSIRVVTNRSTTVTNMTSNITKVTGDTGDIDQESCIKLNEEKSIVDSGTTNIRLPDVLFREVVNELRNAAQTSNMLILDEFWYHGEAACWPEPQEWSLPSITIDLLSTEADNQYFSLEIPPKNFMRVVTARNNSGEGGSVSEFCYKLGLEAGGKETVLGYTAMEGLQVLFNRSAGWIGWYPSDCGPNVRITGPYNISTSLLSLCQLTKPVPDVAVSIKAAQWTLCAISIIAAAVLIYLLAPCIKMMVATPLPMSQQISLSQAALVEQEAT</sequence>
<dbReference type="SUPFAM" id="SSF50630">
    <property type="entry name" value="Acid proteases"/>
    <property type="match status" value="1"/>
</dbReference>
<keyword evidence="2" id="KW-0645">Protease</keyword>
<dbReference type="GO" id="GO:0050435">
    <property type="term" value="P:amyloid-beta metabolic process"/>
    <property type="evidence" value="ECO:0007669"/>
    <property type="project" value="TreeGrafter"/>
</dbReference>
<evidence type="ECO:0000256" key="6">
    <source>
        <dbReference type="ARBA" id="ARBA00023145"/>
    </source>
</evidence>
<accession>A0A6J1P9D1</accession>
<evidence type="ECO:0000256" key="5">
    <source>
        <dbReference type="ARBA" id="ARBA00022801"/>
    </source>
</evidence>
<keyword evidence="4" id="KW-0064">Aspartyl protease</keyword>
<evidence type="ECO:0000256" key="3">
    <source>
        <dbReference type="ARBA" id="ARBA00022729"/>
    </source>
</evidence>
<dbReference type="PROSITE" id="PS51767">
    <property type="entry name" value="PEPTIDASE_A1"/>
    <property type="match status" value="1"/>
</dbReference>
<dbReference type="GO" id="GO:0006509">
    <property type="term" value="P:membrane protein ectodomain proteolysis"/>
    <property type="evidence" value="ECO:0007669"/>
    <property type="project" value="TreeGrafter"/>
</dbReference>
<evidence type="ECO:0000256" key="8">
    <source>
        <dbReference type="SAM" id="SignalP"/>
    </source>
</evidence>
<keyword evidence="7" id="KW-1133">Transmembrane helix</keyword>